<dbReference type="GeneID" id="30685443"/>
<dbReference type="AlphaFoldDB" id="A0A1L2F1L5"/>
<keyword evidence="1" id="KW-0934">Plastid</keyword>
<dbReference type="InterPro" id="IPR016155">
    <property type="entry name" value="Mopterin_synth/thiamin_S_b"/>
</dbReference>
<dbReference type="EMBL" id="KU255795">
    <property type="protein sequence ID" value="ANS72226.1"/>
    <property type="molecule type" value="Genomic_DNA"/>
</dbReference>
<dbReference type="Gene3D" id="3.10.20.30">
    <property type="match status" value="1"/>
</dbReference>
<dbReference type="Pfam" id="PF02597">
    <property type="entry name" value="ThiS"/>
    <property type="match status" value="1"/>
</dbReference>
<dbReference type="CDD" id="cd00565">
    <property type="entry name" value="Ubl_ThiS"/>
    <property type="match status" value="1"/>
</dbReference>
<dbReference type="SUPFAM" id="SSF54285">
    <property type="entry name" value="MoaD/ThiS"/>
    <property type="match status" value="1"/>
</dbReference>
<protein>
    <submittedName>
        <fullName evidence="1">ThiS</fullName>
    </submittedName>
</protein>
<dbReference type="RefSeq" id="YP_009330454.1">
    <property type="nucleotide sequence ID" value="NC_032288.1"/>
</dbReference>
<sequence length="75" mass="8875">MKKKSFFISIDLNNDRYKILTIRPFQIFEFLEFLNYPKKLVILEHNGKINNNLTIRSKYIKQDDKIEVITIVGGG</sequence>
<geneLocation type="plastid" evidence="1"/>
<name>A0A1L2F1L5_9PHAE</name>
<evidence type="ECO:0000313" key="1">
    <source>
        <dbReference type="EMBL" id="ANS72226.1"/>
    </source>
</evidence>
<accession>A0A1L2F1L5</accession>
<proteinExistence type="predicted"/>
<reference evidence="1" key="1">
    <citation type="submission" date="2015-12" db="EMBL/GenBank/DDBJ databases">
        <title>Complete organellar genomes of the endangered brown algae Coccophora langsdorfii.</title>
        <authorList>
            <person name="Graf L."/>
        </authorList>
    </citation>
    <scope>NUCLEOTIDE SEQUENCE</scope>
</reference>
<dbReference type="InterPro" id="IPR003749">
    <property type="entry name" value="ThiS/MoaD-like"/>
</dbReference>
<gene>
    <name evidence="1" type="primary">thiS</name>
</gene>
<dbReference type="InterPro" id="IPR012675">
    <property type="entry name" value="Beta-grasp_dom_sf"/>
</dbReference>
<organism evidence="1">
    <name type="scientific">Coccophora langsdorfii</name>
    <dbReference type="NCBI Taxonomy" id="74099"/>
    <lineage>
        <taxon>Eukaryota</taxon>
        <taxon>Sar</taxon>
        <taxon>Stramenopiles</taxon>
        <taxon>Ochrophyta</taxon>
        <taxon>PX clade</taxon>
        <taxon>Phaeophyceae</taxon>
        <taxon>Fucales</taxon>
        <taxon>Sargassaceae</taxon>
        <taxon>Coccophora</taxon>
    </lineage>
</organism>